<dbReference type="GO" id="GO:0003735">
    <property type="term" value="F:structural constituent of ribosome"/>
    <property type="evidence" value="ECO:0007669"/>
    <property type="project" value="InterPro"/>
</dbReference>
<accession>A0A1H5YTU7</accession>
<dbReference type="RefSeq" id="WP_103885450.1">
    <property type="nucleotide sequence ID" value="NZ_FNVU01000004.1"/>
</dbReference>
<gene>
    <name evidence="3" type="ORF">SAMN05216223_104148</name>
</gene>
<dbReference type="OrthoDB" id="4266042at2"/>
<feature type="compositionally biased region" description="Low complexity" evidence="1">
    <location>
        <begin position="208"/>
        <end position="217"/>
    </location>
</feature>
<dbReference type="SMART" id="SM00421">
    <property type="entry name" value="HTH_LUXR"/>
    <property type="match status" value="1"/>
</dbReference>
<dbReference type="InterPro" id="IPR000792">
    <property type="entry name" value="Tscrpt_reg_LuxR_C"/>
</dbReference>
<dbReference type="GO" id="GO:0006355">
    <property type="term" value="P:regulation of DNA-templated transcription"/>
    <property type="evidence" value="ECO:0007669"/>
    <property type="project" value="InterPro"/>
</dbReference>
<feature type="region of interest" description="Disordered" evidence="1">
    <location>
        <begin position="1"/>
        <end position="21"/>
    </location>
</feature>
<protein>
    <submittedName>
        <fullName evidence="3">Regulatory protein, luxR family</fullName>
    </submittedName>
</protein>
<dbReference type="GO" id="GO:0006412">
    <property type="term" value="P:translation"/>
    <property type="evidence" value="ECO:0007669"/>
    <property type="project" value="InterPro"/>
</dbReference>
<evidence type="ECO:0000313" key="4">
    <source>
        <dbReference type="Proteomes" id="UP000236754"/>
    </source>
</evidence>
<dbReference type="EMBL" id="FNVU01000004">
    <property type="protein sequence ID" value="SEG27541.1"/>
    <property type="molecule type" value="Genomic_DNA"/>
</dbReference>
<reference evidence="3 4" key="1">
    <citation type="submission" date="2016-10" db="EMBL/GenBank/DDBJ databases">
        <authorList>
            <person name="de Groot N.N."/>
        </authorList>
    </citation>
    <scope>NUCLEOTIDE SEQUENCE [LARGE SCALE GENOMIC DNA]</scope>
    <source>
        <strain evidence="3 4">CGMCC 4.2023</strain>
    </source>
</reference>
<name>A0A1H5YTU7_9ACTN</name>
<feature type="domain" description="HTH luxR-type" evidence="2">
    <location>
        <begin position="259"/>
        <end position="316"/>
    </location>
</feature>
<feature type="compositionally biased region" description="Basic and acidic residues" evidence="1">
    <location>
        <begin position="1"/>
        <end position="10"/>
    </location>
</feature>
<dbReference type="InterPro" id="IPR016032">
    <property type="entry name" value="Sig_transdc_resp-reg_C-effctor"/>
</dbReference>
<dbReference type="InterPro" id="IPR018130">
    <property type="entry name" value="Ribosomal_uS2_CS"/>
</dbReference>
<evidence type="ECO:0000256" key="1">
    <source>
        <dbReference type="SAM" id="MobiDB-lite"/>
    </source>
</evidence>
<feature type="compositionally biased region" description="Polar residues" evidence="1">
    <location>
        <begin position="67"/>
        <end position="81"/>
    </location>
</feature>
<evidence type="ECO:0000259" key="2">
    <source>
        <dbReference type="SMART" id="SM00421"/>
    </source>
</evidence>
<feature type="region of interest" description="Disordered" evidence="1">
    <location>
        <begin position="195"/>
        <end position="222"/>
    </location>
</feature>
<dbReference type="Proteomes" id="UP000236754">
    <property type="component" value="Unassembled WGS sequence"/>
</dbReference>
<dbReference type="SUPFAM" id="SSF46894">
    <property type="entry name" value="C-terminal effector domain of the bipartite response regulators"/>
    <property type="match status" value="1"/>
</dbReference>
<proteinExistence type="predicted"/>
<dbReference type="PROSITE" id="PS00962">
    <property type="entry name" value="RIBOSOMAL_S2_1"/>
    <property type="match status" value="1"/>
</dbReference>
<dbReference type="GO" id="GO:0005840">
    <property type="term" value="C:ribosome"/>
    <property type="evidence" value="ECO:0007669"/>
    <property type="project" value="InterPro"/>
</dbReference>
<sequence length="330" mass="34894">MHSDSGDDPKSGPGTGHHTEPVGDLREVLHAATHVGYRLAINSNRPGGWRSTEAHPRTGTDPDAGAGTSTGSHRSSGQQTAAVDQFSGPYAGALILRELAAGLSESVDTLYQVPPPLDRTGAQWRLEADAAPARRGVRVRALYPRAVLGDPAGARFLQELSEAGVIVRVVDHTAHDMLIFDRHTVCLPAEYPSAAPAGPGSPVPLRPARPVGPAGTPGAPGPSLLRVRGSALVRSFTAIYESYWQRATPLPLAGARLRQAALGELERAVIRLMTNGYGDDRIARRLGIERRTVEDVMAALMERLGAGSRFEVGYKLARALDPSELSPGAG</sequence>
<keyword evidence="4" id="KW-1185">Reference proteome</keyword>
<dbReference type="Gene3D" id="1.10.10.10">
    <property type="entry name" value="Winged helix-like DNA-binding domain superfamily/Winged helix DNA-binding domain"/>
    <property type="match status" value="1"/>
</dbReference>
<evidence type="ECO:0000313" key="3">
    <source>
        <dbReference type="EMBL" id="SEG27541.1"/>
    </source>
</evidence>
<dbReference type="Pfam" id="PF00196">
    <property type="entry name" value="GerE"/>
    <property type="match status" value="1"/>
</dbReference>
<dbReference type="GO" id="GO:0003677">
    <property type="term" value="F:DNA binding"/>
    <property type="evidence" value="ECO:0007669"/>
    <property type="project" value="InterPro"/>
</dbReference>
<dbReference type="InterPro" id="IPR036388">
    <property type="entry name" value="WH-like_DNA-bd_sf"/>
</dbReference>
<organism evidence="3 4">
    <name type="scientific">Actinacidiphila yanglinensis</name>
    <dbReference type="NCBI Taxonomy" id="310779"/>
    <lineage>
        <taxon>Bacteria</taxon>
        <taxon>Bacillati</taxon>
        <taxon>Actinomycetota</taxon>
        <taxon>Actinomycetes</taxon>
        <taxon>Kitasatosporales</taxon>
        <taxon>Streptomycetaceae</taxon>
        <taxon>Actinacidiphila</taxon>
    </lineage>
</organism>
<dbReference type="AlphaFoldDB" id="A0A1H5YTU7"/>
<feature type="region of interest" description="Disordered" evidence="1">
    <location>
        <begin position="41"/>
        <end position="81"/>
    </location>
</feature>